<evidence type="ECO:0000259" key="2">
    <source>
        <dbReference type="Pfam" id="PF01757"/>
    </source>
</evidence>
<accession>A0ABV5VMJ2</accession>
<evidence type="ECO:0000313" key="3">
    <source>
        <dbReference type="EMBL" id="MFB9738823.1"/>
    </source>
</evidence>
<dbReference type="PANTHER" id="PTHR36927:SF3">
    <property type="entry name" value="GLUCANS BIOSYNTHESIS PROTEIN C"/>
    <property type="match status" value="1"/>
</dbReference>
<keyword evidence="1" id="KW-1133">Transmembrane helix</keyword>
<feature type="domain" description="Acyltransferase 3" evidence="2">
    <location>
        <begin position="16"/>
        <end position="372"/>
    </location>
</feature>
<dbReference type="Proteomes" id="UP001589703">
    <property type="component" value="Unassembled WGS sequence"/>
</dbReference>
<name>A0ABV5VMJ2_9ACTN</name>
<dbReference type="Pfam" id="PF01757">
    <property type="entry name" value="Acyl_transf_3"/>
    <property type="match status" value="1"/>
</dbReference>
<dbReference type="RefSeq" id="WP_247465558.1">
    <property type="nucleotide sequence ID" value="NZ_JBHMAR010000059.1"/>
</dbReference>
<feature type="transmembrane region" description="Helical" evidence="1">
    <location>
        <begin position="157"/>
        <end position="176"/>
    </location>
</feature>
<keyword evidence="1" id="KW-0812">Transmembrane</keyword>
<evidence type="ECO:0000256" key="1">
    <source>
        <dbReference type="SAM" id="Phobius"/>
    </source>
</evidence>
<dbReference type="EMBL" id="JBHMAR010000059">
    <property type="protein sequence ID" value="MFB9738823.1"/>
    <property type="molecule type" value="Genomic_DNA"/>
</dbReference>
<keyword evidence="1" id="KW-0472">Membrane</keyword>
<dbReference type="PANTHER" id="PTHR36927">
    <property type="entry name" value="BLR4337 PROTEIN"/>
    <property type="match status" value="1"/>
</dbReference>
<comment type="caution">
    <text evidence="3">The sequence shown here is derived from an EMBL/GenBank/DDBJ whole genome shotgun (WGS) entry which is preliminary data.</text>
</comment>
<keyword evidence="3" id="KW-0808">Transferase</keyword>
<organism evidence="3 4">
    <name type="scientific">Streptomyces thermocoprophilus</name>
    <dbReference type="NCBI Taxonomy" id="78356"/>
    <lineage>
        <taxon>Bacteria</taxon>
        <taxon>Bacillati</taxon>
        <taxon>Actinomycetota</taxon>
        <taxon>Actinomycetes</taxon>
        <taxon>Kitasatosporales</taxon>
        <taxon>Streptomycetaceae</taxon>
        <taxon>Streptomyces</taxon>
    </lineage>
</organism>
<protein>
    <submittedName>
        <fullName evidence="3">Acyltransferase family protein</fullName>
    </submittedName>
</protein>
<proteinExistence type="predicted"/>
<keyword evidence="4" id="KW-1185">Reference proteome</keyword>
<feature type="transmembrane region" description="Helical" evidence="1">
    <location>
        <begin position="94"/>
        <end position="111"/>
    </location>
</feature>
<reference evidence="3 4" key="1">
    <citation type="submission" date="2024-09" db="EMBL/GenBank/DDBJ databases">
        <authorList>
            <person name="Sun Q."/>
            <person name="Mori K."/>
        </authorList>
    </citation>
    <scope>NUCLEOTIDE SEQUENCE [LARGE SCALE GENOMIC DNA]</scope>
    <source>
        <strain evidence="3 4">JCM 10918</strain>
    </source>
</reference>
<feature type="transmembrane region" description="Helical" evidence="1">
    <location>
        <begin position="53"/>
        <end position="73"/>
    </location>
</feature>
<feature type="transmembrane region" description="Helical" evidence="1">
    <location>
        <begin position="277"/>
        <end position="300"/>
    </location>
</feature>
<feature type="transmembrane region" description="Helical" evidence="1">
    <location>
        <begin position="321"/>
        <end position="347"/>
    </location>
</feature>
<dbReference type="GO" id="GO:0016746">
    <property type="term" value="F:acyltransferase activity"/>
    <property type="evidence" value="ECO:0007669"/>
    <property type="project" value="UniProtKB-KW"/>
</dbReference>
<feature type="transmembrane region" description="Helical" evidence="1">
    <location>
        <begin position="245"/>
        <end position="265"/>
    </location>
</feature>
<dbReference type="InterPro" id="IPR002656">
    <property type="entry name" value="Acyl_transf_3_dom"/>
</dbReference>
<sequence length="395" mass="42660">MPTEPARPAPAARRGELDLLRTFVVLGLVFFHAALVFSPDDDYYVKNRDTTDAVTVLAGLGVVWAMPMLFLVAGIGARHSLARRGPGGFARERLLRLGVPLVFATLVLNPLPQWLRERAGGHHEPYGSFWLRFLSVRPDPADFPFVLDGRFFETGHLWFVVLLLAFGLLLAPAADVLARHGGRAAEAVGRRPALLWLPAVPLAAIDATGTEEGLAGWNRWAYLVFFLYGHALAGDDRVRAATRRLTVPAGVLGLALFAATAPGFMSLDDPFTDGSPFAAGTRALFGAAGWCWVLAILGALDRRRSARRAASREPGTARRARAYLVVAALPLYVLHQPVLVAVAYGVIGWDTPAPVKYAVIVAGTLAVILLLYEYGVRRTAAGRVLFGMRTAAAPR</sequence>
<dbReference type="InterPro" id="IPR050623">
    <property type="entry name" value="Glucan_succinyl_AcylTrfase"/>
</dbReference>
<gene>
    <name evidence="3" type="ORF">ACFFRO_27475</name>
</gene>
<evidence type="ECO:0000313" key="4">
    <source>
        <dbReference type="Proteomes" id="UP001589703"/>
    </source>
</evidence>
<feature type="transmembrane region" description="Helical" evidence="1">
    <location>
        <begin position="20"/>
        <end position="38"/>
    </location>
</feature>
<keyword evidence="3" id="KW-0012">Acyltransferase</keyword>
<feature type="transmembrane region" description="Helical" evidence="1">
    <location>
        <begin position="353"/>
        <end position="372"/>
    </location>
</feature>